<keyword evidence="4" id="KW-0479">Metal-binding</keyword>
<evidence type="ECO:0000256" key="6">
    <source>
        <dbReference type="ARBA" id="ARBA00022771"/>
    </source>
</evidence>
<evidence type="ECO:0000256" key="10">
    <source>
        <dbReference type="ARBA" id="ARBA00023843"/>
    </source>
</evidence>
<dbReference type="PROSITE" id="PS00028">
    <property type="entry name" value="ZINC_FINGER_C2H2_1"/>
    <property type="match status" value="4"/>
</dbReference>
<evidence type="ECO:0000256" key="2">
    <source>
        <dbReference type="ARBA" id="ARBA00006991"/>
    </source>
</evidence>
<evidence type="ECO:0000313" key="15">
    <source>
        <dbReference type="Proteomes" id="UP001516400"/>
    </source>
</evidence>
<dbReference type="Pfam" id="PF00096">
    <property type="entry name" value="zf-C2H2"/>
    <property type="match status" value="2"/>
</dbReference>
<dbReference type="PROSITE" id="PS50157">
    <property type="entry name" value="ZINC_FINGER_C2H2_2"/>
    <property type="match status" value="4"/>
</dbReference>
<protein>
    <recommendedName>
        <fullName evidence="10">Protein krueppel</fullName>
    </recommendedName>
</protein>
<keyword evidence="7" id="KW-0862">Zinc</keyword>
<dbReference type="InterPro" id="IPR036236">
    <property type="entry name" value="Znf_C2H2_sf"/>
</dbReference>
<evidence type="ECO:0000313" key="14">
    <source>
        <dbReference type="EMBL" id="KAL3278454.1"/>
    </source>
</evidence>
<dbReference type="PANTHER" id="PTHR23235:SF142">
    <property type="entry name" value="ZINC FINGER PROTEIN 384"/>
    <property type="match status" value="1"/>
</dbReference>
<comment type="similarity">
    <text evidence="2">Belongs to the krueppel C2H2-type zinc-finger protein family.</text>
</comment>
<comment type="caution">
    <text evidence="14">The sequence shown here is derived from an EMBL/GenBank/DDBJ whole genome shotgun (WGS) entry which is preliminary data.</text>
</comment>
<feature type="domain" description="C2H2-type" evidence="13">
    <location>
        <begin position="241"/>
        <end position="264"/>
    </location>
</feature>
<keyword evidence="15" id="KW-1185">Reference proteome</keyword>
<evidence type="ECO:0000256" key="7">
    <source>
        <dbReference type="ARBA" id="ARBA00022833"/>
    </source>
</evidence>
<keyword evidence="6 12" id="KW-0863">Zinc-finger</keyword>
<evidence type="ECO:0000256" key="1">
    <source>
        <dbReference type="ARBA" id="ARBA00004123"/>
    </source>
</evidence>
<comment type="function">
    <text evidence="11">Krueppel is a gap class segmentation protein.</text>
</comment>
<dbReference type="InterPro" id="IPR013087">
    <property type="entry name" value="Znf_C2H2_type"/>
</dbReference>
<dbReference type="Gene3D" id="3.30.160.60">
    <property type="entry name" value="Classic Zinc Finger"/>
    <property type="match status" value="4"/>
</dbReference>
<feature type="domain" description="C2H2-type" evidence="13">
    <location>
        <begin position="213"/>
        <end position="240"/>
    </location>
</feature>
<dbReference type="EMBL" id="JABFTP020000103">
    <property type="protein sequence ID" value="KAL3278454.1"/>
    <property type="molecule type" value="Genomic_DNA"/>
</dbReference>
<dbReference type="PANTHER" id="PTHR23235">
    <property type="entry name" value="KRUEPPEL-LIKE TRANSCRIPTION FACTOR"/>
    <property type="match status" value="1"/>
</dbReference>
<dbReference type="Proteomes" id="UP001516400">
    <property type="component" value="Unassembled WGS sequence"/>
</dbReference>
<dbReference type="SMART" id="SM00355">
    <property type="entry name" value="ZnF_C2H2"/>
    <property type="match status" value="5"/>
</dbReference>
<keyword evidence="3" id="KW-0302">Gap protein</keyword>
<dbReference type="GO" id="GO:0005634">
    <property type="term" value="C:nucleus"/>
    <property type="evidence" value="ECO:0007669"/>
    <property type="project" value="UniProtKB-SubCell"/>
</dbReference>
<keyword evidence="5" id="KW-0677">Repeat</keyword>
<dbReference type="SUPFAM" id="SSF57667">
    <property type="entry name" value="beta-beta-alpha zinc fingers"/>
    <property type="match status" value="2"/>
</dbReference>
<feature type="domain" description="C2H2-type" evidence="13">
    <location>
        <begin position="157"/>
        <end position="184"/>
    </location>
</feature>
<evidence type="ECO:0000256" key="8">
    <source>
        <dbReference type="ARBA" id="ARBA00023125"/>
    </source>
</evidence>
<feature type="domain" description="C2H2-type" evidence="13">
    <location>
        <begin position="185"/>
        <end position="212"/>
    </location>
</feature>
<comment type="subcellular location">
    <subcellularLocation>
        <location evidence="1">Nucleus</location>
    </subcellularLocation>
</comment>
<dbReference type="FunFam" id="3.30.160.60:FF:000110">
    <property type="entry name" value="Zinc finger protein-like"/>
    <property type="match status" value="1"/>
</dbReference>
<evidence type="ECO:0000256" key="5">
    <source>
        <dbReference type="ARBA" id="ARBA00022737"/>
    </source>
</evidence>
<evidence type="ECO:0000259" key="13">
    <source>
        <dbReference type="PROSITE" id="PS50157"/>
    </source>
</evidence>
<dbReference type="GO" id="GO:0035282">
    <property type="term" value="P:segmentation"/>
    <property type="evidence" value="ECO:0007669"/>
    <property type="project" value="UniProtKB-KW"/>
</dbReference>
<name>A0ABD2NIN4_9CUCU</name>
<accession>A0ABD2NIN4</accession>
<gene>
    <name evidence="14" type="ORF">HHI36_013775</name>
</gene>
<dbReference type="AlphaFoldDB" id="A0ABD2NIN4"/>
<dbReference type="GO" id="GO:0003677">
    <property type="term" value="F:DNA binding"/>
    <property type="evidence" value="ECO:0007669"/>
    <property type="project" value="UniProtKB-KW"/>
</dbReference>
<evidence type="ECO:0000256" key="11">
    <source>
        <dbReference type="ARBA" id="ARBA00053345"/>
    </source>
</evidence>
<evidence type="ECO:0000256" key="9">
    <source>
        <dbReference type="ARBA" id="ARBA00023242"/>
    </source>
</evidence>
<evidence type="ECO:0000256" key="3">
    <source>
        <dbReference type="ARBA" id="ARBA00022492"/>
    </source>
</evidence>
<dbReference type="Pfam" id="PF13465">
    <property type="entry name" value="zf-H2C2_2"/>
    <property type="match status" value="1"/>
</dbReference>
<dbReference type="FunFam" id="3.30.160.60:FF:000145">
    <property type="entry name" value="Zinc finger protein 574"/>
    <property type="match status" value="1"/>
</dbReference>
<evidence type="ECO:0000256" key="4">
    <source>
        <dbReference type="ARBA" id="ARBA00022723"/>
    </source>
</evidence>
<dbReference type="FunFam" id="3.30.160.60:FF:001954">
    <property type="entry name" value="Zinc finger protein 787"/>
    <property type="match status" value="1"/>
</dbReference>
<dbReference type="FunFam" id="3.30.160.60:FF:000446">
    <property type="entry name" value="Zinc finger protein"/>
    <property type="match status" value="1"/>
</dbReference>
<reference evidence="14 15" key="1">
    <citation type="journal article" date="2021" name="BMC Biol.">
        <title>Horizontally acquired antibacterial genes associated with adaptive radiation of ladybird beetles.</title>
        <authorList>
            <person name="Li H.S."/>
            <person name="Tang X.F."/>
            <person name="Huang Y.H."/>
            <person name="Xu Z.Y."/>
            <person name="Chen M.L."/>
            <person name="Du X.Y."/>
            <person name="Qiu B.Y."/>
            <person name="Chen P.T."/>
            <person name="Zhang W."/>
            <person name="Slipinski A."/>
            <person name="Escalona H.E."/>
            <person name="Waterhouse R.M."/>
            <person name="Zwick A."/>
            <person name="Pang H."/>
        </authorList>
    </citation>
    <scope>NUCLEOTIDE SEQUENCE [LARGE SCALE GENOMIC DNA]</scope>
    <source>
        <strain evidence="14">SYSU2018</strain>
    </source>
</reference>
<keyword evidence="9" id="KW-0539">Nucleus</keyword>
<proteinExistence type="inferred from homology"/>
<evidence type="ECO:0000256" key="12">
    <source>
        <dbReference type="PROSITE-ProRule" id="PRU00042"/>
    </source>
</evidence>
<keyword evidence="8" id="KW-0238">DNA-binding</keyword>
<organism evidence="14 15">
    <name type="scientific">Cryptolaemus montrouzieri</name>
    <dbReference type="NCBI Taxonomy" id="559131"/>
    <lineage>
        <taxon>Eukaryota</taxon>
        <taxon>Metazoa</taxon>
        <taxon>Ecdysozoa</taxon>
        <taxon>Arthropoda</taxon>
        <taxon>Hexapoda</taxon>
        <taxon>Insecta</taxon>
        <taxon>Pterygota</taxon>
        <taxon>Neoptera</taxon>
        <taxon>Endopterygota</taxon>
        <taxon>Coleoptera</taxon>
        <taxon>Polyphaga</taxon>
        <taxon>Cucujiformia</taxon>
        <taxon>Coccinelloidea</taxon>
        <taxon>Coccinellidae</taxon>
        <taxon>Scymninae</taxon>
        <taxon>Scymnini</taxon>
        <taxon>Cryptolaemus</taxon>
    </lineage>
</organism>
<dbReference type="GO" id="GO:0008270">
    <property type="term" value="F:zinc ion binding"/>
    <property type="evidence" value="ECO:0007669"/>
    <property type="project" value="UniProtKB-KW"/>
</dbReference>
<sequence>MDCNSEDSYEDTPLALEPVILIDDGEEELEKISNNIVLQKNNLELIKSIGPDISIIPIKKKKPLFKIRLFDRKNVPCERKSSFSDEEASNHQNYSPRSRGNVRLISKEEAELAPETYQKRKSLPLEKCPICKKFFRRMSTHLLKHEYVSSSYPTNGLTCHYCNKSFNTHSNLLIHIRTHTGQKPYICEVCDKAFSQSCNLVNHMRIHSGEKPFKCPHCDKAFTQSGNLNNHIRLHTNEKPFRCHFCDKAFVQSGNLNSHIKNNHRYADGMFSDDIKPIIPDTMMSELVN</sequence>
<keyword evidence="3" id="KW-0217">Developmental protein</keyword>